<keyword evidence="3" id="KW-0547">Nucleotide-binding</keyword>
<keyword evidence="7" id="KW-1185">Reference proteome</keyword>
<sequence length="313" mass="35015">MDVLVLEEVSKKIGSRRIVNNVSMRVREGEVYGFLGPNGAGKTTTIRMIVGLIQPTRGTIRIMGHDVQKRPAQAMAHIGTIVENPETYSYLSGRKNLIHYARLAGLSKKERDRRVEEVTELVRLTDRIDDKVKTYSLGMRQRLGVAQALLANPRLLVLDEPTNGLDPAGIREFRDLIRRLADDGMAVFVSSHLLSEIQMMCDRVAILNHGRLLREADVSELLEQAASVSFRVRDSAYALQVFQREGVKAKEGEHGIIYTYLEEEAIPEMVKRLVYQDVAIYSVQLQKNSLEETFLQLTEKPGVEEGKGGGVGA</sequence>
<name>A0ABV8J9E5_9BACL</name>
<dbReference type="CDD" id="cd03268">
    <property type="entry name" value="ABC_BcrA_bacitracin_resist"/>
    <property type="match status" value="1"/>
</dbReference>
<keyword evidence="2" id="KW-0813">Transport</keyword>
<dbReference type="InterPro" id="IPR003439">
    <property type="entry name" value="ABC_transporter-like_ATP-bd"/>
</dbReference>
<dbReference type="GO" id="GO:0005524">
    <property type="term" value="F:ATP binding"/>
    <property type="evidence" value="ECO:0007669"/>
    <property type="project" value="UniProtKB-KW"/>
</dbReference>
<dbReference type="EMBL" id="JBHSAP010000004">
    <property type="protein sequence ID" value="MFC4075508.1"/>
    <property type="molecule type" value="Genomic_DNA"/>
</dbReference>
<evidence type="ECO:0000259" key="5">
    <source>
        <dbReference type="PROSITE" id="PS50893"/>
    </source>
</evidence>
<proteinExistence type="inferred from homology"/>
<evidence type="ECO:0000313" key="7">
    <source>
        <dbReference type="Proteomes" id="UP001595843"/>
    </source>
</evidence>
<evidence type="ECO:0000256" key="2">
    <source>
        <dbReference type="ARBA" id="ARBA00022448"/>
    </source>
</evidence>
<evidence type="ECO:0000256" key="4">
    <source>
        <dbReference type="ARBA" id="ARBA00022840"/>
    </source>
</evidence>
<dbReference type="InterPro" id="IPR027417">
    <property type="entry name" value="P-loop_NTPase"/>
</dbReference>
<dbReference type="PANTHER" id="PTHR43335">
    <property type="entry name" value="ABC TRANSPORTER, ATP-BINDING PROTEIN"/>
    <property type="match status" value="1"/>
</dbReference>
<dbReference type="InterPro" id="IPR003593">
    <property type="entry name" value="AAA+_ATPase"/>
</dbReference>
<comment type="caution">
    <text evidence="6">The sequence shown here is derived from an EMBL/GenBank/DDBJ whole genome shotgun (WGS) entry which is preliminary data.</text>
</comment>
<evidence type="ECO:0000256" key="1">
    <source>
        <dbReference type="ARBA" id="ARBA00005417"/>
    </source>
</evidence>
<dbReference type="Proteomes" id="UP001595843">
    <property type="component" value="Unassembled WGS sequence"/>
</dbReference>
<dbReference type="Pfam" id="PF00005">
    <property type="entry name" value="ABC_tran"/>
    <property type="match status" value="1"/>
</dbReference>
<dbReference type="SUPFAM" id="SSF52540">
    <property type="entry name" value="P-loop containing nucleoside triphosphate hydrolases"/>
    <property type="match status" value="1"/>
</dbReference>
<gene>
    <name evidence="6" type="ORF">ACFOUO_01635</name>
</gene>
<dbReference type="InterPro" id="IPR017871">
    <property type="entry name" value="ABC_transporter-like_CS"/>
</dbReference>
<comment type="similarity">
    <text evidence="1">Belongs to the ABC transporter superfamily.</text>
</comment>
<organism evidence="6 7">
    <name type="scientific">Salinithrix halophila</name>
    <dbReference type="NCBI Taxonomy" id="1485204"/>
    <lineage>
        <taxon>Bacteria</taxon>
        <taxon>Bacillati</taxon>
        <taxon>Bacillota</taxon>
        <taxon>Bacilli</taxon>
        <taxon>Bacillales</taxon>
        <taxon>Thermoactinomycetaceae</taxon>
        <taxon>Salinithrix</taxon>
    </lineage>
</organism>
<dbReference type="SMART" id="SM00382">
    <property type="entry name" value="AAA"/>
    <property type="match status" value="1"/>
</dbReference>
<dbReference type="PROSITE" id="PS00211">
    <property type="entry name" value="ABC_TRANSPORTER_1"/>
    <property type="match status" value="1"/>
</dbReference>
<dbReference type="PANTHER" id="PTHR43335:SF4">
    <property type="entry name" value="ABC TRANSPORTER, ATP-BINDING PROTEIN"/>
    <property type="match status" value="1"/>
</dbReference>
<evidence type="ECO:0000313" key="6">
    <source>
        <dbReference type="EMBL" id="MFC4075508.1"/>
    </source>
</evidence>
<dbReference type="RefSeq" id="WP_380701489.1">
    <property type="nucleotide sequence ID" value="NZ_JBHSAP010000004.1"/>
</dbReference>
<feature type="domain" description="ABC transporter" evidence="5">
    <location>
        <begin position="4"/>
        <end position="234"/>
    </location>
</feature>
<keyword evidence="4 6" id="KW-0067">ATP-binding</keyword>
<reference evidence="7" key="1">
    <citation type="journal article" date="2019" name="Int. J. Syst. Evol. Microbiol.">
        <title>The Global Catalogue of Microorganisms (GCM) 10K type strain sequencing project: providing services to taxonomists for standard genome sequencing and annotation.</title>
        <authorList>
            <consortium name="The Broad Institute Genomics Platform"/>
            <consortium name="The Broad Institute Genome Sequencing Center for Infectious Disease"/>
            <person name="Wu L."/>
            <person name="Ma J."/>
        </authorList>
    </citation>
    <scope>NUCLEOTIDE SEQUENCE [LARGE SCALE GENOMIC DNA]</scope>
    <source>
        <strain evidence="7">IBRC-M 10813</strain>
    </source>
</reference>
<protein>
    <submittedName>
        <fullName evidence="6">ABC transporter ATP-binding protein</fullName>
    </submittedName>
</protein>
<evidence type="ECO:0000256" key="3">
    <source>
        <dbReference type="ARBA" id="ARBA00022741"/>
    </source>
</evidence>
<dbReference type="PROSITE" id="PS50893">
    <property type="entry name" value="ABC_TRANSPORTER_2"/>
    <property type="match status" value="1"/>
</dbReference>
<accession>A0ABV8J9E5</accession>
<dbReference type="Gene3D" id="3.40.50.300">
    <property type="entry name" value="P-loop containing nucleotide triphosphate hydrolases"/>
    <property type="match status" value="1"/>
</dbReference>